<sequence>MTDRPWKRAWFLWLLLAGIVVLMLWVVAGYRSPRPLETTPEAKQAESRPAHQVGGPTLTEMRGDRVVRAFSAREFTTRRRSFMAFQVKGIEDAWFQDAHLKIYRYTDNQDKLPESLGEEVEALLKGVIGKPGSGESGMFMALPRVMQLILEPVTVEIFLDKSAVLRLHASSARIGKDRQRIEFHQAELENPKTSQKITSGRIDWNETSRSFEIRERYRAESPSGHAFARGLRVGLDFSVSPL</sequence>
<accession>A0ABQ0C746</accession>
<protein>
    <submittedName>
        <fullName evidence="2">Uncharacterized protein</fullName>
    </submittedName>
</protein>
<proteinExistence type="predicted"/>
<feature type="region of interest" description="Disordered" evidence="1">
    <location>
        <begin position="37"/>
        <end position="57"/>
    </location>
</feature>
<gene>
    <name evidence="2" type="ORF">SIID45300_00833</name>
</gene>
<dbReference type="Proteomes" id="UP001628193">
    <property type="component" value="Unassembled WGS sequence"/>
</dbReference>
<comment type="caution">
    <text evidence="2">The sequence shown here is derived from an EMBL/GenBank/DDBJ whole genome shotgun (WGS) entry which is preliminary data.</text>
</comment>
<evidence type="ECO:0000313" key="2">
    <source>
        <dbReference type="EMBL" id="GAB0056525.1"/>
    </source>
</evidence>
<keyword evidence="3" id="KW-1185">Reference proteome</keyword>
<name>A0ABQ0C746_9PROT</name>
<evidence type="ECO:0000256" key="1">
    <source>
        <dbReference type="SAM" id="MobiDB-lite"/>
    </source>
</evidence>
<evidence type="ECO:0000313" key="3">
    <source>
        <dbReference type="Proteomes" id="UP001628193"/>
    </source>
</evidence>
<reference evidence="2 3" key="1">
    <citation type="submission" date="2024-09" db="EMBL/GenBank/DDBJ databases">
        <title>Draft genome sequence of Candidatus Magnetaquicoccaceae bacterium FCR-1.</title>
        <authorList>
            <person name="Shimoshige H."/>
            <person name="Shimamura S."/>
            <person name="Taoka A."/>
            <person name="Kobayashi H."/>
            <person name="Maekawa T."/>
        </authorList>
    </citation>
    <scope>NUCLEOTIDE SEQUENCE [LARGE SCALE GENOMIC DNA]</scope>
    <source>
        <strain evidence="2 3">FCR-1</strain>
    </source>
</reference>
<dbReference type="EMBL" id="BAAFGK010000002">
    <property type="protein sequence ID" value="GAB0056525.1"/>
    <property type="molecule type" value="Genomic_DNA"/>
</dbReference>
<organism evidence="2 3">
    <name type="scientific">Candidatus Magnetaquiglobus chichijimensis</name>
    <dbReference type="NCBI Taxonomy" id="3141448"/>
    <lineage>
        <taxon>Bacteria</taxon>
        <taxon>Pseudomonadati</taxon>
        <taxon>Pseudomonadota</taxon>
        <taxon>Magnetococcia</taxon>
        <taxon>Magnetococcales</taxon>
        <taxon>Candidatus Magnetaquicoccaceae</taxon>
        <taxon>Candidatus Magnetaquiglobus</taxon>
    </lineage>
</organism>